<evidence type="ECO:0000256" key="1">
    <source>
        <dbReference type="SAM" id="MobiDB-lite"/>
    </source>
</evidence>
<keyword evidence="2" id="KW-0812">Transmembrane</keyword>
<keyword evidence="2" id="KW-0472">Membrane</keyword>
<comment type="caution">
    <text evidence="3">The sequence shown here is derived from an EMBL/GenBank/DDBJ whole genome shotgun (WGS) entry which is preliminary data.</text>
</comment>
<sequence length="184" mass="19917">MQDETRPHHSTLRRVVPHAKILTSVPFIIGTAAARHFVHDIALLVMVDAVLFLVALGTMAVTALADSQIAPVWIEPVGMIALFFALTTPDPGFSLSIIAGLKTFASVVIVLVWNDVVTSIGLKHRRWCRWSLGDLFKPMSSWLRVPGTDPGNEVKGDEGRKEEASKGGPTPRISDGKADSVSLN</sequence>
<feature type="compositionally biased region" description="Basic and acidic residues" evidence="1">
    <location>
        <begin position="152"/>
        <end position="165"/>
    </location>
</feature>
<accession>A0AAD7CEI5</accession>
<evidence type="ECO:0000313" key="3">
    <source>
        <dbReference type="EMBL" id="KAJ7646989.1"/>
    </source>
</evidence>
<reference evidence="3" key="1">
    <citation type="submission" date="2023-03" db="EMBL/GenBank/DDBJ databases">
        <title>Massive genome expansion in bonnet fungi (Mycena s.s.) driven by repeated elements and novel gene families across ecological guilds.</title>
        <authorList>
            <consortium name="Lawrence Berkeley National Laboratory"/>
            <person name="Harder C.B."/>
            <person name="Miyauchi S."/>
            <person name="Viragh M."/>
            <person name="Kuo A."/>
            <person name="Thoen E."/>
            <person name="Andreopoulos B."/>
            <person name="Lu D."/>
            <person name="Skrede I."/>
            <person name="Drula E."/>
            <person name="Henrissat B."/>
            <person name="Morin E."/>
            <person name="Kohler A."/>
            <person name="Barry K."/>
            <person name="LaButti K."/>
            <person name="Morin E."/>
            <person name="Salamov A."/>
            <person name="Lipzen A."/>
            <person name="Mereny Z."/>
            <person name="Hegedus B."/>
            <person name="Baldrian P."/>
            <person name="Stursova M."/>
            <person name="Weitz H."/>
            <person name="Taylor A."/>
            <person name="Grigoriev I.V."/>
            <person name="Nagy L.G."/>
            <person name="Martin F."/>
            <person name="Kauserud H."/>
        </authorList>
    </citation>
    <scope>NUCLEOTIDE SEQUENCE</scope>
    <source>
        <strain evidence="3">9284</strain>
    </source>
</reference>
<organism evidence="3 4">
    <name type="scientific">Roridomyces roridus</name>
    <dbReference type="NCBI Taxonomy" id="1738132"/>
    <lineage>
        <taxon>Eukaryota</taxon>
        <taxon>Fungi</taxon>
        <taxon>Dikarya</taxon>
        <taxon>Basidiomycota</taxon>
        <taxon>Agaricomycotina</taxon>
        <taxon>Agaricomycetes</taxon>
        <taxon>Agaricomycetidae</taxon>
        <taxon>Agaricales</taxon>
        <taxon>Marasmiineae</taxon>
        <taxon>Mycenaceae</taxon>
        <taxon>Roridomyces</taxon>
    </lineage>
</organism>
<keyword evidence="2" id="KW-1133">Transmembrane helix</keyword>
<evidence type="ECO:0000256" key="2">
    <source>
        <dbReference type="SAM" id="Phobius"/>
    </source>
</evidence>
<dbReference type="Proteomes" id="UP001221142">
    <property type="component" value="Unassembled WGS sequence"/>
</dbReference>
<gene>
    <name evidence="3" type="ORF">FB45DRAFT_892010</name>
</gene>
<dbReference type="AlphaFoldDB" id="A0AAD7CEI5"/>
<evidence type="ECO:0000313" key="4">
    <source>
        <dbReference type="Proteomes" id="UP001221142"/>
    </source>
</evidence>
<feature type="transmembrane region" description="Helical" evidence="2">
    <location>
        <begin position="95"/>
        <end position="116"/>
    </location>
</feature>
<feature type="transmembrane region" description="Helical" evidence="2">
    <location>
        <begin position="72"/>
        <end position="89"/>
    </location>
</feature>
<name>A0AAD7CEI5_9AGAR</name>
<proteinExistence type="predicted"/>
<feature type="transmembrane region" description="Helical" evidence="2">
    <location>
        <begin position="44"/>
        <end position="65"/>
    </location>
</feature>
<protein>
    <submittedName>
        <fullName evidence="3">Uncharacterized protein</fullName>
    </submittedName>
</protein>
<dbReference type="EMBL" id="JARKIF010000002">
    <property type="protein sequence ID" value="KAJ7646989.1"/>
    <property type="molecule type" value="Genomic_DNA"/>
</dbReference>
<keyword evidence="4" id="KW-1185">Reference proteome</keyword>
<feature type="region of interest" description="Disordered" evidence="1">
    <location>
        <begin position="146"/>
        <end position="184"/>
    </location>
</feature>
<feature type="transmembrane region" description="Helical" evidence="2">
    <location>
        <begin position="21"/>
        <end position="38"/>
    </location>
</feature>